<dbReference type="Proteomes" id="UP001054857">
    <property type="component" value="Unassembled WGS sequence"/>
</dbReference>
<dbReference type="EMBL" id="BMAR01000009">
    <property type="protein sequence ID" value="GFR45090.1"/>
    <property type="molecule type" value="Genomic_DNA"/>
</dbReference>
<keyword evidence="3" id="KW-1185">Reference proteome</keyword>
<gene>
    <name evidence="2" type="ORF">Agub_g6466</name>
</gene>
<feature type="region of interest" description="Disordered" evidence="1">
    <location>
        <begin position="75"/>
        <end position="124"/>
    </location>
</feature>
<evidence type="ECO:0000256" key="1">
    <source>
        <dbReference type="SAM" id="MobiDB-lite"/>
    </source>
</evidence>
<reference evidence="2 3" key="1">
    <citation type="journal article" date="2021" name="Sci. Rep.">
        <title>Genome sequencing of the multicellular alga Astrephomene provides insights into convergent evolution of germ-soma differentiation.</title>
        <authorList>
            <person name="Yamashita S."/>
            <person name="Yamamoto K."/>
            <person name="Matsuzaki R."/>
            <person name="Suzuki S."/>
            <person name="Yamaguchi H."/>
            <person name="Hirooka S."/>
            <person name="Minakuchi Y."/>
            <person name="Miyagishima S."/>
            <person name="Kawachi M."/>
            <person name="Toyoda A."/>
            <person name="Nozaki H."/>
        </authorList>
    </citation>
    <scope>NUCLEOTIDE SEQUENCE [LARGE SCALE GENOMIC DNA]</scope>
    <source>
        <strain evidence="2 3">NIES-4017</strain>
    </source>
</reference>
<accession>A0AAD3DNE4</accession>
<dbReference type="AlphaFoldDB" id="A0AAD3DNE4"/>
<sequence length="191" mass="20665">WGWASGLSVLRLQGLELAGLELRPEDVAAVAEHLGTLEDLRLDCRYPLPSLPCLAHLRRLQHLLLDVSFWHQHQAQQQLREDSPPPQQQQQPQQQQEDEGRQSGDPTGPTPAASAPVPPAAAAASAVRTPSDALVRLCAAAPGCLRNVYLAPYAASYGSPPVRTCVLQALDAVERALPRVACGELRLWLNG</sequence>
<proteinExistence type="predicted"/>
<feature type="non-terminal residue" evidence="2">
    <location>
        <position position="1"/>
    </location>
</feature>
<feature type="compositionally biased region" description="Low complexity" evidence="1">
    <location>
        <begin position="104"/>
        <end position="124"/>
    </location>
</feature>
<evidence type="ECO:0000313" key="2">
    <source>
        <dbReference type="EMBL" id="GFR45090.1"/>
    </source>
</evidence>
<name>A0AAD3DNE4_9CHLO</name>
<evidence type="ECO:0000313" key="3">
    <source>
        <dbReference type="Proteomes" id="UP001054857"/>
    </source>
</evidence>
<organism evidence="2 3">
    <name type="scientific">Astrephomene gubernaculifera</name>
    <dbReference type="NCBI Taxonomy" id="47775"/>
    <lineage>
        <taxon>Eukaryota</taxon>
        <taxon>Viridiplantae</taxon>
        <taxon>Chlorophyta</taxon>
        <taxon>core chlorophytes</taxon>
        <taxon>Chlorophyceae</taxon>
        <taxon>CS clade</taxon>
        <taxon>Chlamydomonadales</taxon>
        <taxon>Astrephomenaceae</taxon>
        <taxon>Astrephomene</taxon>
    </lineage>
</organism>
<protein>
    <submittedName>
        <fullName evidence="2">Uncharacterized protein</fullName>
    </submittedName>
</protein>
<comment type="caution">
    <text evidence="2">The sequence shown here is derived from an EMBL/GenBank/DDBJ whole genome shotgun (WGS) entry which is preliminary data.</text>
</comment>